<keyword evidence="1" id="KW-0863">Zinc-finger</keyword>
<dbReference type="SUPFAM" id="SSF53098">
    <property type="entry name" value="Ribonuclease H-like"/>
    <property type="match status" value="1"/>
</dbReference>
<keyword evidence="4" id="KW-1185">Reference proteome</keyword>
<evidence type="ECO:0000256" key="1">
    <source>
        <dbReference type="PROSITE-ProRule" id="PRU00047"/>
    </source>
</evidence>
<dbReference type="SUPFAM" id="SSF57756">
    <property type="entry name" value="Retrovirus zinc finger-like domains"/>
    <property type="match status" value="1"/>
</dbReference>
<dbReference type="Gene3D" id="4.10.60.10">
    <property type="entry name" value="Zinc finger, CCHC-type"/>
    <property type="match status" value="1"/>
</dbReference>
<dbReference type="PANTHER" id="PTHR42648">
    <property type="entry name" value="TRANSPOSASE, PUTATIVE-RELATED"/>
    <property type="match status" value="1"/>
</dbReference>
<comment type="caution">
    <text evidence="3">The sequence shown here is derived from an EMBL/GenBank/DDBJ whole genome shotgun (WGS) entry which is preliminary data.</text>
</comment>
<dbReference type="InterPro" id="IPR039537">
    <property type="entry name" value="Retrotran_Ty1/copia-like"/>
</dbReference>
<dbReference type="InterPro" id="IPR012337">
    <property type="entry name" value="RNaseH-like_sf"/>
</dbReference>
<accession>A0A9R1V379</accession>
<gene>
    <name evidence="3" type="ORF">LSAT_V11C700384470</name>
</gene>
<dbReference type="InterPro" id="IPR036397">
    <property type="entry name" value="RNaseH_sf"/>
</dbReference>
<reference evidence="3 4" key="1">
    <citation type="journal article" date="2017" name="Nat. Commun.">
        <title>Genome assembly with in vitro proximity ligation data and whole-genome triplication in lettuce.</title>
        <authorList>
            <person name="Reyes-Chin-Wo S."/>
            <person name="Wang Z."/>
            <person name="Yang X."/>
            <person name="Kozik A."/>
            <person name="Arikit S."/>
            <person name="Song C."/>
            <person name="Xia L."/>
            <person name="Froenicke L."/>
            <person name="Lavelle D.O."/>
            <person name="Truco M.J."/>
            <person name="Xia R."/>
            <person name="Zhu S."/>
            <person name="Xu C."/>
            <person name="Xu H."/>
            <person name="Xu X."/>
            <person name="Cox K."/>
            <person name="Korf I."/>
            <person name="Meyers B.C."/>
            <person name="Michelmore R.W."/>
        </authorList>
    </citation>
    <scope>NUCLEOTIDE SEQUENCE [LARGE SCALE GENOMIC DNA]</scope>
    <source>
        <strain evidence="4">cv. Salinas</strain>
        <tissue evidence="3">Seedlings</tissue>
    </source>
</reference>
<evidence type="ECO:0000313" key="3">
    <source>
        <dbReference type="EMBL" id="KAJ0197553.1"/>
    </source>
</evidence>
<feature type="domain" description="CCHC-type" evidence="2">
    <location>
        <begin position="141"/>
        <end position="156"/>
    </location>
</feature>
<dbReference type="InterPro" id="IPR036875">
    <property type="entry name" value="Znf_CCHC_sf"/>
</dbReference>
<dbReference type="AlphaFoldDB" id="A0A9R1V379"/>
<dbReference type="PROSITE" id="PS50158">
    <property type="entry name" value="ZF_CCHC"/>
    <property type="match status" value="1"/>
</dbReference>
<dbReference type="Gene3D" id="3.30.420.10">
    <property type="entry name" value="Ribonuclease H-like superfamily/Ribonuclease H"/>
    <property type="match status" value="1"/>
</dbReference>
<dbReference type="EMBL" id="NBSK02000007">
    <property type="protein sequence ID" value="KAJ0197553.1"/>
    <property type="molecule type" value="Genomic_DNA"/>
</dbReference>
<evidence type="ECO:0000313" key="4">
    <source>
        <dbReference type="Proteomes" id="UP000235145"/>
    </source>
</evidence>
<dbReference type="SMART" id="SM00343">
    <property type="entry name" value="ZnF_C2HC"/>
    <property type="match status" value="1"/>
</dbReference>
<keyword evidence="1" id="KW-0862">Zinc</keyword>
<protein>
    <recommendedName>
        <fullName evidence="2">CCHC-type domain-containing protein</fullName>
    </recommendedName>
</protein>
<name>A0A9R1V379_LACSA</name>
<organism evidence="3 4">
    <name type="scientific">Lactuca sativa</name>
    <name type="common">Garden lettuce</name>
    <dbReference type="NCBI Taxonomy" id="4236"/>
    <lineage>
        <taxon>Eukaryota</taxon>
        <taxon>Viridiplantae</taxon>
        <taxon>Streptophyta</taxon>
        <taxon>Embryophyta</taxon>
        <taxon>Tracheophyta</taxon>
        <taxon>Spermatophyta</taxon>
        <taxon>Magnoliopsida</taxon>
        <taxon>eudicotyledons</taxon>
        <taxon>Gunneridae</taxon>
        <taxon>Pentapetalae</taxon>
        <taxon>asterids</taxon>
        <taxon>campanulids</taxon>
        <taxon>Asterales</taxon>
        <taxon>Asteraceae</taxon>
        <taxon>Cichorioideae</taxon>
        <taxon>Cichorieae</taxon>
        <taxon>Lactucinae</taxon>
        <taxon>Lactuca</taxon>
    </lineage>
</organism>
<dbReference type="InterPro" id="IPR001878">
    <property type="entry name" value="Znf_CCHC"/>
</dbReference>
<proteinExistence type="predicted"/>
<evidence type="ECO:0000259" key="2">
    <source>
        <dbReference type="PROSITE" id="PS50158"/>
    </source>
</evidence>
<sequence>MVKIGKEELLEYIQDLTTLKEAWDTLKTLFSKKNDTKLQFLENELLSDLTIPRYFHKVKTLCREIGEIDPSFVTTVQAWPTQPSLNEFENLLAREWVNTRQVTNKRAGTRAVIKTTIRSMGEEETSGEQKQQTNGKYFPYKCHRCGRKGHMAKTCPVKQENEGNTAIIEQDEGWDIESLMVTFTTTTQKNKIDDWIVDSGCSNHLTCNKDQLHNPSKYGGSHVVTQYWHISDAILPSEGDKVKLSLKKCIPCSRNVKEPPFGTSVDRRWALRIVWSKGCQSIQGIQDSVNSNFARMKGGNCVYVKHIINICRKGEGEAIGRSLAPTFGQPSIQGMKYMVMFIDDYSRIVWFYFMKEKSEVFSKFKEFEIDAELMTSCKVWCLRSDNGREYLASDFNNYLRQFMCSNTPQQNGISEQKNRHVGEISKSLIHEKKYVWSILGGGNEHSWVCD</sequence>
<dbReference type="PANTHER" id="PTHR42648:SF18">
    <property type="entry name" value="RETROTRANSPOSON, UNCLASSIFIED-LIKE PROTEIN"/>
    <property type="match status" value="1"/>
</dbReference>
<dbReference type="Proteomes" id="UP000235145">
    <property type="component" value="Unassembled WGS sequence"/>
</dbReference>
<keyword evidence="1" id="KW-0479">Metal-binding</keyword>
<dbReference type="GO" id="GO:0003676">
    <property type="term" value="F:nucleic acid binding"/>
    <property type="evidence" value="ECO:0007669"/>
    <property type="project" value="InterPro"/>
</dbReference>
<dbReference type="GO" id="GO:0008270">
    <property type="term" value="F:zinc ion binding"/>
    <property type="evidence" value="ECO:0007669"/>
    <property type="project" value="UniProtKB-KW"/>
</dbReference>